<protein>
    <submittedName>
        <fullName evidence="4">Iron transporter</fullName>
    </submittedName>
</protein>
<evidence type="ECO:0000259" key="2">
    <source>
        <dbReference type="Pfam" id="PF04183"/>
    </source>
</evidence>
<evidence type="ECO:0000256" key="1">
    <source>
        <dbReference type="ARBA" id="ARBA00007832"/>
    </source>
</evidence>
<dbReference type="PANTHER" id="PTHR34384:SF5">
    <property type="entry name" value="L-2,3-DIAMINOPROPANOATE--CITRATE LIGASE"/>
    <property type="match status" value="1"/>
</dbReference>
<dbReference type="Pfam" id="PF04183">
    <property type="entry name" value="IucA_IucC"/>
    <property type="match status" value="1"/>
</dbReference>
<organism evidence="4 5">
    <name type="scientific">Undibacterium griseum</name>
    <dbReference type="NCBI Taxonomy" id="2762295"/>
    <lineage>
        <taxon>Bacteria</taxon>
        <taxon>Pseudomonadati</taxon>
        <taxon>Pseudomonadota</taxon>
        <taxon>Betaproteobacteria</taxon>
        <taxon>Burkholderiales</taxon>
        <taxon>Oxalobacteraceae</taxon>
        <taxon>Undibacterium</taxon>
    </lineage>
</organism>
<dbReference type="InterPro" id="IPR043032">
    <property type="entry name" value="PvsD/AcsD-like_thumb_helix"/>
</dbReference>
<sequence>MQITSNAQLLDSTTPAAYEAGRRSQETLLNCYCREVAGPAGELSVGPLFWQNDWPAAIKMALQRDEGGQVLHVQLPFTGERLLVVVAAASITGNYRYRSPFFHKASGKPWALLDWEAQAALLLREMALKHKLPHNSELMEQVRNSVAMTTLALSCPPAAHFPADPIDAYIDSEQSLVFGHPFHPAPKSRQGFSEDDLARYSPELGARFALHYFAVRTEDIVQQSLLGQRCEEIVAAYAPHVDPGFVAVPVHPWQADHLLTHPLVRQAMSEGRLRHLGAHGAPFFATSSVRSLYQIGNPYFYKFSLNVRLTNCVRKNAWYELEGAIQVSRLMRDLLPGLQREFPGLEVLEEPAFMSVDLHDADPVRNREVIEGFGMILRRNVEALLRPGATPLLAGALFGNHIYGEMRMRQLLGDIAARDGSPLASVTERWFSDYVEQLMHPVLHCYFAHGIVFEPHLQNVVIGLQDGWPSQLFLRDFEGVKLLPGHYPEQKLQEISARAREALWYDDEQGWKRISYCLFVNNFAEAICQLAAEQPALQQRLWSVVRHQLHRYQVQWGSPVSARRINAVLAGEAFPGKTNLSNRFFQRADRASTYVPIGNPIAAAGELAPWN</sequence>
<gene>
    <name evidence="4" type="ORF">H8K27_08795</name>
</gene>
<accession>A0ABR6YMV0</accession>
<proteinExistence type="inferred from homology"/>
<dbReference type="Pfam" id="PF06276">
    <property type="entry name" value="FhuF"/>
    <property type="match status" value="1"/>
</dbReference>
<feature type="domain" description="Aerobactin siderophore biosynthesis IucA/IucC-like C-terminal" evidence="3">
    <location>
        <begin position="428"/>
        <end position="590"/>
    </location>
</feature>
<comment type="caution">
    <text evidence="4">The sequence shown here is derived from an EMBL/GenBank/DDBJ whole genome shotgun (WGS) entry which is preliminary data.</text>
</comment>
<dbReference type="Gene3D" id="6.10.250.3370">
    <property type="match status" value="1"/>
</dbReference>
<keyword evidence="5" id="KW-1185">Reference proteome</keyword>
<dbReference type="InterPro" id="IPR037455">
    <property type="entry name" value="LucA/IucC-like"/>
</dbReference>
<dbReference type="Gene3D" id="2.30.30.1240">
    <property type="entry name" value="AscD, thumb domain, four stranded beta-sheet"/>
    <property type="match status" value="1"/>
</dbReference>
<comment type="similarity">
    <text evidence="1">Belongs to the IucA/IucC family.</text>
</comment>
<feature type="domain" description="Aerobactin siderophore biosynthesis IucA/IucC N-terminal" evidence="2">
    <location>
        <begin position="169"/>
        <end position="398"/>
    </location>
</feature>
<evidence type="ECO:0000313" key="5">
    <source>
        <dbReference type="Proteomes" id="UP000613113"/>
    </source>
</evidence>
<evidence type="ECO:0000313" key="4">
    <source>
        <dbReference type="EMBL" id="MBC3885222.1"/>
    </source>
</evidence>
<reference evidence="4 5" key="1">
    <citation type="submission" date="2020-08" db="EMBL/GenBank/DDBJ databases">
        <title>Novel species isolated from subtropical streams in China.</title>
        <authorList>
            <person name="Lu H."/>
        </authorList>
    </citation>
    <scope>NUCLEOTIDE SEQUENCE [LARGE SCALE GENOMIC DNA]</scope>
    <source>
        <strain evidence="4 5">FT31W</strain>
    </source>
</reference>
<dbReference type="RefSeq" id="WP_186862818.1">
    <property type="nucleotide sequence ID" value="NZ_JACOGC010000003.1"/>
</dbReference>
<dbReference type="Proteomes" id="UP000613113">
    <property type="component" value="Unassembled WGS sequence"/>
</dbReference>
<evidence type="ECO:0000259" key="3">
    <source>
        <dbReference type="Pfam" id="PF06276"/>
    </source>
</evidence>
<dbReference type="InterPro" id="IPR007310">
    <property type="entry name" value="Aerobactin_biosyn_IucA/IucC_N"/>
</dbReference>
<dbReference type="PANTHER" id="PTHR34384">
    <property type="entry name" value="L-2,3-DIAMINOPROPANOATE--CITRATE LIGASE"/>
    <property type="match status" value="1"/>
</dbReference>
<dbReference type="Gene3D" id="1.10.510.40">
    <property type="match status" value="1"/>
</dbReference>
<name>A0ABR6YMV0_9BURK</name>
<dbReference type="Gene3D" id="1.10.150.640">
    <property type="entry name" value="AcsD, thumb domain, helical bundle"/>
    <property type="match status" value="1"/>
</dbReference>
<dbReference type="InterPro" id="IPR043033">
    <property type="entry name" value="PvsD/AcsD-like_thumb_beta"/>
</dbReference>
<dbReference type="EMBL" id="JACOGC010000003">
    <property type="protein sequence ID" value="MBC3885222.1"/>
    <property type="molecule type" value="Genomic_DNA"/>
</dbReference>
<dbReference type="InterPro" id="IPR022770">
    <property type="entry name" value="IucA/IucC-like_C"/>
</dbReference>